<keyword evidence="2" id="KW-1185">Reference proteome</keyword>
<dbReference type="Pfam" id="PF22396">
    <property type="entry name" value="DUF6976"/>
    <property type="match status" value="1"/>
</dbReference>
<accession>A0A4U6R3S6</accession>
<dbReference type="EMBL" id="SZYH01000001">
    <property type="protein sequence ID" value="TKV68424.1"/>
    <property type="molecule type" value="Genomic_DNA"/>
</dbReference>
<reference evidence="1 2" key="1">
    <citation type="submission" date="2019-05" db="EMBL/GenBank/DDBJ databases">
        <title>Marinobacter panjinensis sp. nov., a moderately halophilic bacterium isolated from sea tidal flat environment.</title>
        <authorList>
            <person name="Yang W."/>
            <person name="An M."/>
            <person name="He W."/>
            <person name="Luo X."/>
            <person name="Zhu L."/>
            <person name="Chen G."/>
            <person name="Zhang Y."/>
            <person name="Wang Y."/>
        </authorList>
    </citation>
    <scope>NUCLEOTIDE SEQUENCE [LARGE SCALE GENOMIC DNA]</scope>
    <source>
        <strain evidence="1 2">PJ-16</strain>
    </source>
</reference>
<evidence type="ECO:0000313" key="1">
    <source>
        <dbReference type="EMBL" id="TKV68424.1"/>
    </source>
</evidence>
<protein>
    <submittedName>
        <fullName evidence="1">Uncharacterized protein</fullName>
    </submittedName>
</protein>
<comment type="caution">
    <text evidence="1">The sequence shown here is derived from an EMBL/GenBank/DDBJ whole genome shotgun (WGS) entry which is preliminary data.</text>
</comment>
<dbReference type="OrthoDB" id="5622143at2"/>
<dbReference type="InterPro" id="IPR054249">
    <property type="entry name" value="DUF6976"/>
</dbReference>
<organism evidence="1 2">
    <name type="scientific">Marinobacter panjinensis</name>
    <dbReference type="NCBI Taxonomy" id="2576384"/>
    <lineage>
        <taxon>Bacteria</taxon>
        <taxon>Pseudomonadati</taxon>
        <taxon>Pseudomonadota</taxon>
        <taxon>Gammaproteobacteria</taxon>
        <taxon>Pseudomonadales</taxon>
        <taxon>Marinobacteraceae</taxon>
        <taxon>Marinobacter</taxon>
    </lineage>
</organism>
<gene>
    <name evidence="1" type="ORF">FDP08_10170</name>
</gene>
<proteinExistence type="predicted"/>
<name>A0A4U6R3S6_9GAMM</name>
<sequence>MQCLDTVDVSVACYDKDTLAHVLEDAPENGYSIIILPAGSPVLEVYAHHAPDFPDMFIKPIVGWVSGVSPG</sequence>
<evidence type="ECO:0000313" key="2">
    <source>
        <dbReference type="Proteomes" id="UP000308488"/>
    </source>
</evidence>
<dbReference type="AlphaFoldDB" id="A0A4U6R3S6"/>
<dbReference type="Proteomes" id="UP000308488">
    <property type="component" value="Unassembled WGS sequence"/>
</dbReference>